<feature type="compositionally biased region" description="Polar residues" evidence="1">
    <location>
        <begin position="325"/>
        <end position="346"/>
    </location>
</feature>
<protein>
    <submittedName>
        <fullName evidence="2">Uncharacterized protein</fullName>
    </submittedName>
</protein>
<dbReference type="EMBL" id="JAGRRH010000018">
    <property type="protein sequence ID" value="KAG7350574.1"/>
    <property type="molecule type" value="Genomic_DNA"/>
</dbReference>
<dbReference type="Proteomes" id="UP000693970">
    <property type="component" value="Unassembled WGS sequence"/>
</dbReference>
<organism evidence="2 3">
    <name type="scientific">Nitzschia inconspicua</name>
    <dbReference type="NCBI Taxonomy" id="303405"/>
    <lineage>
        <taxon>Eukaryota</taxon>
        <taxon>Sar</taxon>
        <taxon>Stramenopiles</taxon>
        <taxon>Ochrophyta</taxon>
        <taxon>Bacillariophyta</taxon>
        <taxon>Bacillariophyceae</taxon>
        <taxon>Bacillariophycidae</taxon>
        <taxon>Bacillariales</taxon>
        <taxon>Bacillariaceae</taxon>
        <taxon>Nitzschia</taxon>
    </lineage>
</organism>
<feature type="region of interest" description="Disordered" evidence="1">
    <location>
        <begin position="315"/>
        <end position="382"/>
    </location>
</feature>
<evidence type="ECO:0000256" key="1">
    <source>
        <dbReference type="SAM" id="MobiDB-lite"/>
    </source>
</evidence>
<gene>
    <name evidence="2" type="ORF">IV203_009934</name>
</gene>
<feature type="compositionally biased region" description="Low complexity" evidence="1">
    <location>
        <begin position="224"/>
        <end position="246"/>
    </location>
</feature>
<accession>A0A9K3KWC2</accession>
<sequence length="552" mass="61041">MIRESDIAPPTEILVPHCTQRKSSFVISSTAGSTPNSSAADSFQQQGSTNITKSPSSTICSQDNCKGTMSSRGANSKKKLDKESRKKLLIELVKNEMMSALDGLQEEEEEEASAARSLTPSVNDDLQNRISSADMFYAMMNGEPLLTSPPKLLKGSVDGCPSYGMNDDRTENTFDQTSFADLVFSPDDMTSPVSQRPSTSKIPKRKSLDCNSLALTKSIDESLDLSSGDASSSRSSQPSQPVSYPSKTDSQPSTMVGSDGLSVREIESCVVANMPQHVRDQIPQEAWGRIFGRTESQRTIESKFDYDQMITREELEEPEDDSDDNITSVSDITDPTQLRPESTSCFLSPDSPGNRRETRWESDDSPPDLMPIGWSSDSHSETENPAAIKVSRNRVTFAGEVQPVVKTERTIKEDASKVSFDNVQVRYYERILDINPAVTSGAAIGIGWRYKRGGSLSIDEWEHRRGQPRRPNELLLPKNVRESMLKDLGYSQQDIAAAIRHILKSKNRRKQTVENLGAEPMEEVIESARRRVMSILTLGMKKGLVKTSKTSS</sequence>
<proteinExistence type="predicted"/>
<feature type="compositionally biased region" description="Polar residues" evidence="1">
    <location>
        <begin position="247"/>
        <end position="256"/>
    </location>
</feature>
<comment type="caution">
    <text evidence="2">The sequence shown here is derived from an EMBL/GenBank/DDBJ whole genome shotgun (WGS) entry which is preliminary data.</text>
</comment>
<feature type="compositionally biased region" description="Basic and acidic residues" evidence="1">
    <location>
        <begin position="353"/>
        <end position="362"/>
    </location>
</feature>
<feature type="compositionally biased region" description="Polar residues" evidence="1">
    <location>
        <begin position="26"/>
        <end position="74"/>
    </location>
</feature>
<feature type="region of interest" description="Disordered" evidence="1">
    <location>
        <begin position="26"/>
        <end position="81"/>
    </location>
</feature>
<dbReference type="OrthoDB" id="48999at2759"/>
<reference evidence="2" key="1">
    <citation type="journal article" date="2021" name="Sci. Rep.">
        <title>Diploid genomic architecture of Nitzschia inconspicua, an elite biomass production diatom.</title>
        <authorList>
            <person name="Oliver A."/>
            <person name="Podell S."/>
            <person name="Pinowska A."/>
            <person name="Traller J.C."/>
            <person name="Smith S.R."/>
            <person name="McClure R."/>
            <person name="Beliaev A."/>
            <person name="Bohutskyi P."/>
            <person name="Hill E.A."/>
            <person name="Rabines A."/>
            <person name="Zheng H."/>
            <person name="Allen L.Z."/>
            <person name="Kuo A."/>
            <person name="Grigoriev I.V."/>
            <person name="Allen A.E."/>
            <person name="Hazlebeck D."/>
            <person name="Allen E.E."/>
        </authorList>
    </citation>
    <scope>NUCLEOTIDE SEQUENCE</scope>
    <source>
        <strain evidence="2">Hildebrandi</strain>
    </source>
</reference>
<evidence type="ECO:0000313" key="3">
    <source>
        <dbReference type="Proteomes" id="UP000693970"/>
    </source>
</evidence>
<feature type="region of interest" description="Disordered" evidence="1">
    <location>
        <begin position="223"/>
        <end position="259"/>
    </location>
</feature>
<feature type="compositionally biased region" description="Acidic residues" evidence="1">
    <location>
        <begin position="315"/>
        <end position="324"/>
    </location>
</feature>
<evidence type="ECO:0000313" key="2">
    <source>
        <dbReference type="EMBL" id="KAG7350574.1"/>
    </source>
</evidence>
<keyword evidence="3" id="KW-1185">Reference proteome</keyword>
<reference evidence="2" key="2">
    <citation type="submission" date="2021-04" db="EMBL/GenBank/DDBJ databases">
        <authorList>
            <person name="Podell S."/>
        </authorList>
    </citation>
    <scope>NUCLEOTIDE SEQUENCE</scope>
    <source>
        <strain evidence="2">Hildebrandi</strain>
    </source>
</reference>
<dbReference type="AlphaFoldDB" id="A0A9K3KWC2"/>
<feature type="region of interest" description="Disordered" evidence="1">
    <location>
        <begin position="184"/>
        <end position="206"/>
    </location>
</feature>
<feature type="compositionally biased region" description="Polar residues" evidence="1">
    <location>
        <begin position="191"/>
        <end position="201"/>
    </location>
</feature>
<name>A0A9K3KWC2_9STRA</name>